<dbReference type="Pfam" id="PF14534">
    <property type="entry name" value="DUF4440"/>
    <property type="match status" value="1"/>
</dbReference>
<comment type="caution">
    <text evidence="2">The sequence shown here is derived from an EMBL/GenBank/DDBJ whole genome shotgun (WGS) entry which is preliminary data.</text>
</comment>
<keyword evidence="3" id="KW-1185">Reference proteome</keyword>
<dbReference type="InterPro" id="IPR027843">
    <property type="entry name" value="DUF4440"/>
</dbReference>
<sequence length="123" mass="13404">MTVEDEVRAEAAEADAVLIGNDAELIANCWTDDWVAVDATGVTSKADIIGWIASGRLQHHSMRTVGGERIARVGDTVVLTARKASTGTWDATPYEIEEWISQVYVRSDGRWLQAFCHKATVAA</sequence>
<protein>
    <submittedName>
        <fullName evidence="2">Uncharacterized protein DUF4440</fullName>
    </submittedName>
</protein>
<evidence type="ECO:0000313" key="2">
    <source>
        <dbReference type="EMBL" id="TDW60919.1"/>
    </source>
</evidence>
<feature type="domain" description="DUF4440" evidence="1">
    <location>
        <begin position="10"/>
        <end position="112"/>
    </location>
</feature>
<dbReference type="AlphaFoldDB" id="A0A4R8BZE1"/>
<accession>A0A4R8BZE1</accession>
<dbReference type="RefSeq" id="WP_134110537.1">
    <property type="nucleotide sequence ID" value="NZ_SODP01000004.1"/>
</dbReference>
<dbReference type="OrthoDB" id="8114763at2"/>
<dbReference type="SUPFAM" id="SSF54427">
    <property type="entry name" value="NTF2-like"/>
    <property type="match status" value="1"/>
</dbReference>
<dbReference type="InterPro" id="IPR032710">
    <property type="entry name" value="NTF2-like_dom_sf"/>
</dbReference>
<name>A0A4R8BZE1_9ACTN</name>
<gene>
    <name evidence="2" type="ORF">EV653_7478</name>
</gene>
<dbReference type="EMBL" id="SODP01000004">
    <property type="protein sequence ID" value="TDW60919.1"/>
    <property type="molecule type" value="Genomic_DNA"/>
</dbReference>
<dbReference type="Gene3D" id="3.10.450.50">
    <property type="match status" value="1"/>
</dbReference>
<proteinExistence type="predicted"/>
<dbReference type="Proteomes" id="UP000295146">
    <property type="component" value="Unassembled WGS sequence"/>
</dbReference>
<evidence type="ECO:0000313" key="3">
    <source>
        <dbReference type="Proteomes" id="UP000295146"/>
    </source>
</evidence>
<organism evidence="2 3">
    <name type="scientific">Kribbella pratensis</name>
    <dbReference type="NCBI Taxonomy" id="2512112"/>
    <lineage>
        <taxon>Bacteria</taxon>
        <taxon>Bacillati</taxon>
        <taxon>Actinomycetota</taxon>
        <taxon>Actinomycetes</taxon>
        <taxon>Propionibacteriales</taxon>
        <taxon>Kribbellaceae</taxon>
        <taxon>Kribbella</taxon>
    </lineage>
</organism>
<reference evidence="2 3" key="1">
    <citation type="submission" date="2019-03" db="EMBL/GenBank/DDBJ databases">
        <title>Genomic Encyclopedia of Type Strains, Phase III (KMG-III): the genomes of soil and plant-associated and newly described type strains.</title>
        <authorList>
            <person name="Whitman W."/>
        </authorList>
    </citation>
    <scope>NUCLEOTIDE SEQUENCE [LARGE SCALE GENOMIC DNA]</scope>
    <source>
        <strain evidence="2 3">VKM Ac-2573</strain>
    </source>
</reference>
<evidence type="ECO:0000259" key="1">
    <source>
        <dbReference type="Pfam" id="PF14534"/>
    </source>
</evidence>